<evidence type="ECO:0000313" key="5">
    <source>
        <dbReference type="EMBL" id="JAB55874.1"/>
    </source>
</evidence>
<dbReference type="PROSITE" id="PS50835">
    <property type="entry name" value="IG_LIKE"/>
    <property type="match status" value="2"/>
</dbReference>
<keyword evidence="3" id="KW-0732">Signal</keyword>
<dbReference type="GO" id="GO:0007411">
    <property type="term" value="P:axon guidance"/>
    <property type="evidence" value="ECO:0007669"/>
    <property type="project" value="TreeGrafter"/>
</dbReference>
<dbReference type="CDD" id="cd00096">
    <property type="entry name" value="Ig"/>
    <property type="match status" value="1"/>
</dbReference>
<dbReference type="InterPro" id="IPR007110">
    <property type="entry name" value="Ig-like_dom"/>
</dbReference>
<protein>
    <submittedName>
        <fullName evidence="5">Putative basigin</fullName>
    </submittedName>
</protein>
<dbReference type="PANTHER" id="PTHR10075">
    <property type="entry name" value="BASIGIN RELATED"/>
    <property type="match status" value="1"/>
</dbReference>
<keyword evidence="2" id="KW-0472">Membrane</keyword>
<dbReference type="PANTHER" id="PTHR10075:SF104">
    <property type="entry name" value="BASIGIN, ISOFORM G"/>
    <property type="match status" value="1"/>
</dbReference>
<evidence type="ECO:0000256" key="1">
    <source>
        <dbReference type="ARBA" id="ARBA00023319"/>
    </source>
</evidence>
<dbReference type="EMBL" id="GANO01003997">
    <property type="protein sequence ID" value="JAB55874.1"/>
    <property type="molecule type" value="mRNA"/>
</dbReference>
<keyword evidence="2" id="KW-1133">Transmembrane helix</keyword>
<dbReference type="GO" id="GO:0007156">
    <property type="term" value="P:homophilic cell adhesion via plasma membrane adhesion molecules"/>
    <property type="evidence" value="ECO:0007669"/>
    <property type="project" value="TreeGrafter"/>
</dbReference>
<dbReference type="GO" id="GO:0030424">
    <property type="term" value="C:axon"/>
    <property type="evidence" value="ECO:0007669"/>
    <property type="project" value="TreeGrafter"/>
</dbReference>
<dbReference type="InterPro" id="IPR013783">
    <property type="entry name" value="Ig-like_fold"/>
</dbReference>
<dbReference type="GO" id="GO:0005886">
    <property type="term" value="C:plasma membrane"/>
    <property type="evidence" value="ECO:0007669"/>
    <property type="project" value="TreeGrafter"/>
</dbReference>
<feature type="transmembrane region" description="Helical" evidence="2">
    <location>
        <begin position="227"/>
        <end position="248"/>
    </location>
</feature>
<evidence type="ECO:0000256" key="3">
    <source>
        <dbReference type="SAM" id="SignalP"/>
    </source>
</evidence>
<dbReference type="Gene3D" id="2.60.40.10">
    <property type="entry name" value="Immunoglobulins"/>
    <property type="match status" value="2"/>
</dbReference>
<dbReference type="GO" id="GO:0098632">
    <property type="term" value="F:cell-cell adhesion mediator activity"/>
    <property type="evidence" value="ECO:0007669"/>
    <property type="project" value="TreeGrafter"/>
</dbReference>
<name>U5EQY7_9DIPT</name>
<dbReference type="InterPro" id="IPR036179">
    <property type="entry name" value="Ig-like_dom_sf"/>
</dbReference>
<sequence length="273" mass="30709">MEYKLIPILRYSSFVLLFLAITAQADAADLVPNYDYPDQQIKLFDVRNPLVLSCNVKRDGDYELSWTKDGVDVSKVESLKSRYNIIKEEHKFIIDRALESDAGLYTCSVKSLGESSEIRVIANVAVKLPSNSPVVEGEKLTITCIVVGTDPELSWRVGNETYSESEGRIILQEDATSKIKNSVLIIESATLDDRNEYVCEARNKASDLRNISVQSATYVRVKGKLAALWPFIGICAEVFVLCAIILIYEKRRNKTDLEESDTDQSPDQEKLKK</sequence>
<feature type="chain" id="PRO_5004659590" evidence="3">
    <location>
        <begin position="28"/>
        <end position="273"/>
    </location>
</feature>
<feature type="domain" description="Ig-like" evidence="4">
    <location>
        <begin position="32"/>
        <end position="119"/>
    </location>
</feature>
<dbReference type="InterPro" id="IPR003598">
    <property type="entry name" value="Ig_sub2"/>
</dbReference>
<dbReference type="Pfam" id="PF13927">
    <property type="entry name" value="Ig_3"/>
    <property type="match status" value="1"/>
</dbReference>
<dbReference type="SMART" id="SM00409">
    <property type="entry name" value="IG"/>
    <property type="match status" value="2"/>
</dbReference>
<dbReference type="SMART" id="SM00408">
    <property type="entry name" value="IGc2"/>
    <property type="match status" value="2"/>
</dbReference>
<dbReference type="AlphaFoldDB" id="U5EQY7"/>
<keyword evidence="2" id="KW-0812">Transmembrane</keyword>
<dbReference type="InterPro" id="IPR003599">
    <property type="entry name" value="Ig_sub"/>
</dbReference>
<dbReference type="GO" id="GO:0070593">
    <property type="term" value="P:dendrite self-avoidance"/>
    <property type="evidence" value="ECO:0007669"/>
    <property type="project" value="TreeGrafter"/>
</dbReference>
<evidence type="ECO:0000259" key="4">
    <source>
        <dbReference type="PROSITE" id="PS50835"/>
    </source>
</evidence>
<reference evidence="5" key="1">
    <citation type="journal article" date="2014" name="Insect Biochem. Mol. Biol.">
        <title>An insight into the sialome of the frog biting fly, Corethrella appendiculata.</title>
        <authorList>
            <person name="Ribeiro J.M.C."/>
            <person name="Chagas A.C."/>
            <person name="Pham V.M."/>
            <person name="Lounibos L.P."/>
            <person name="Calvo E."/>
        </authorList>
    </citation>
    <scope>NUCLEOTIDE SEQUENCE</scope>
    <source>
        <tissue evidence="5">Salivary glands</tissue>
    </source>
</reference>
<organism evidence="5">
    <name type="scientific">Corethrella appendiculata</name>
    <dbReference type="NCBI Taxonomy" id="1370023"/>
    <lineage>
        <taxon>Eukaryota</taxon>
        <taxon>Metazoa</taxon>
        <taxon>Ecdysozoa</taxon>
        <taxon>Arthropoda</taxon>
        <taxon>Hexapoda</taxon>
        <taxon>Insecta</taxon>
        <taxon>Pterygota</taxon>
        <taxon>Neoptera</taxon>
        <taxon>Endopterygota</taxon>
        <taxon>Diptera</taxon>
        <taxon>Nematocera</taxon>
        <taxon>Culicoidea</taxon>
        <taxon>Chaoboridae</taxon>
        <taxon>Corethrella</taxon>
    </lineage>
</organism>
<keyword evidence="1" id="KW-0393">Immunoglobulin domain</keyword>
<dbReference type="Pfam" id="PF07679">
    <property type="entry name" value="I-set"/>
    <property type="match status" value="1"/>
</dbReference>
<feature type="domain" description="Ig-like" evidence="4">
    <location>
        <begin position="122"/>
        <end position="212"/>
    </location>
</feature>
<dbReference type="SUPFAM" id="SSF48726">
    <property type="entry name" value="Immunoglobulin"/>
    <property type="match status" value="2"/>
</dbReference>
<accession>U5EQY7</accession>
<dbReference type="InterPro" id="IPR013098">
    <property type="entry name" value="Ig_I-set"/>
</dbReference>
<evidence type="ECO:0000256" key="2">
    <source>
        <dbReference type="SAM" id="Phobius"/>
    </source>
</evidence>
<proteinExistence type="evidence at transcript level"/>
<feature type="signal peptide" evidence="3">
    <location>
        <begin position="1"/>
        <end position="27"/>
    </location>
</feature>